<feature type="coiled-coil region" evidence="1">
    <location>
        <begin position="22"/>
        <end position="56"/>
    </location>
</feature>
<evidence type="ECO:0000313" key="5">
    <source>
        <dbReference type="Proteomes" id="UP000076858"/>
    </source>
</evidence>
<feature type="domain" description="Transposable element P transposase-like RNase H" evidence="2">
    <location>
        <begin position="151"/>
        <end position="287"/>
    </location>
</feature>
<dbReference type="EMBL" id="LRGB01002190">
    <property type="protein sequence ID" value="KZS08811.1"/>
    <property type="molecule type" value="Genomic_DNA"/>
</dbReference>
<dbReference type="Proteomes" id="UP000076858">
    <property type="component" value="Unassembled WGS sequence"/>
</dbReference>
<evidence type="ECO:0000313" key="4">
    <source>
        <dbReference type="EMBL" id="KZS08811.1"/>
    </source>
</evidence>
<evidence type="ECO:0000256" key="1">
    <source>
        <dbReference type="SAM" id="Coils"/>
    </source>
</evidence>
<evidence type="ECO:0000259" key="3">
    <source>
        <dbReference type="Pfam" id="PF21788"/>
    </source>
</evidence>
<dbReference type="InterPro" id="IPR048366">
    <property type="entry name" value="TNP-like_GBD"/>
</dbReference>
<keyword evidence="1" id="KW-0175">Coiled coil</keyword>
<keyword evidence="5" id="KW-1185">Reference proteome</keyword>
<proteinExistence type="predicted"/>
<dbReference type="Pfam" id="PF21787">
    <property type="entry name" value="TNP-like_RNaseH_N"/>
    <property type="match status" value="1"/>
</dbReference>
<dbReference type="AlphaFoldDB" id="A0A164RNP7"/>
<dbReference type="InterPro" id="IPR048365">
    <property type="entry name" value="TNP-like_RNaseH_N"/>
</dbReference>
<dbReference type="OrthoDB" id="6378996at2759"/>
<evidence type="ECO:0008006" key="6">
    <source>
        <dbReference type="Google" id="ProtNLM"/>
    </source>
</evidence>
<reference evidence="4 5" key="1">
    <citation type="submission" date="2016-03" db="EMBL/GenBank/DDBJ databases">
        <title>EvidentialGene: Evidence-directed Construction of Genes on Genomes.</title>
        <authorList>
            <person name="Gilbert D.G."/>
            <person name="Choi J.-H."/>
            <person name="Mockaitis K."/>
            <person name="Colbourne J."/>
            <person name="Pfrender M."/>
        </authorList>
    </citation>
    <scope>NUCLEOTIDE SEQUENCE [LARGE SCALE GENOMIC DNA]</scope>
    <source>
        <strain evidence="4 5">Xinb3</strain>
        <tissue evidence="4">Complete organism</tissue>
    </source>
</reference>
<evidence type="ECO:0000259" key="2">
    <source>
        <dbReference type="Pfam" id="PF21787"/>
    </source>
</evidence>
<organism evidence="4 5">
    <name type="scientific">Daphnia magna</name>
    <dbReference type="NCBI Taxonomy" id="35525"/>
    <lineage>
        <taxon>Eukaryota</taxon>
        <taxon>Metazoa</taxon>
        <taxon>Ecdysozoa</taxon>
        <taxon>Arthropoda</taxon>
        <taxon>Crustacea</taxon>
        <taxon>Branchiopoda</taxon>
        <taxon>Diplostraca</taxon>
        <taxon>Cladocera</taxon>
        <taxon>Anomopoda</taxon>
        <taxon>Daphniidae</taxon>
        <taxon>Daphnia</taxon>
    </lineage>
</organism>
<sequence length="430" mass="49765">MKRKRSFDIRAKKFNITSKQRMNTKEIKLYSYQRKVRSLEQKAKTTCTLIKELRRDYRLLVSEANRNSLEHKISRLSETEKQVVRMLIARSNIDTTKDKRRNGMIYEHAFLVQCAILRMKSNAAYVHIRANMLLPLPSPSTIRRLLSSSECKFGFNDLALEQIGLALKGLIMSKRLCTLMWDEIKITKDMRFDTKTLKWKGIQDYAGQTTIMVPNGLADHVLVFVCRPLHAGWIQPFAWFGTKGGAPGAILLQLLPKAISTLWNHGAVVSACVSDGYSTNKAVLKQLDIFGTEDSKCYIEHPMEKRRKIYFFLDVPHLLKCTRNHMHKHKIVQCQGARVNFMYYVLLYEIESGKQLKLACRLTDAHIHPNNFQKMSVRLAASLFSKRNAIAICEYRNMPAKNYQEERIKDKFQGRLIKMQAYVSTYNSLS</sequence>
<name>A0A164RNP7_9CRUS</name>
<dbReference type="Pfam" id="PF21788">
    <property type="entry name" value="TNP-like_GBD"/>
    <property type="match status" value="1"/>
</dbReference>
<accession>A0A164RNP7</accession>
<feature type="domain" description="Transposable element P transposase-like GTP-binding insertion" evidence="3">
    <location>
        <begin position="317"/>
        <end position="404"/>
    </location>
</feature>
<comment type="caution">
    <text evidence="4">The sequence shown here is derived from an EMBL/GenBank/DDBJ whole genome shotgun (WGS) entry which is preliminary data.</text>
</comment>
<gene>
    <name evidence="4" type="ORF">APZ42_027518</name>
</gene>
<protein>
    <recommendedName>
        <fullName evidence="6">THAP domain-containing protein</fullName>
    </recommendedName>
</protein>
<dbReference type="STRING" id="35525.A0A164RNP7"/>